<sequence>MVSIPSENVWIEEAECPCGYWKCFLAYEGEGENTNILFQTAIKIILGRQKLRKERLRLSQHLGVHKRDFVCYRAGFALAGKKPTGDIIEKGNLFGADVMRRYTCERK</sequence>
<comment type="caution">
    <text evidence="1">The sequence shown here is derived from an EMBL/GenBank/DDBJ whole genome shotgun (WGS) entry which is preliminary data.</text>
</comment>
<dbReference type="AlphaFoldDB" id="A0ABD2ZJC3"/>
<accession>A0ABD2ZJC3</accession>
<protein>
    <submittedName>
        <fullName evidence="1">Uncharacterized protein</fullName>
    </submittedName>
</protein>
<organism evidence="1 2">
    <name type="scientific">Cinchona calisaya</name>
    <dbReference type="NCBI Taxonomy" id="153742"/>
    <lineage>
        <taxon>Eukaryota</taxon>
        <taxon>Viridiplantae</taxon>
        <taxon>Streptophyta</taxon>
        <taxon>Embryophyta</taxon>
        <taxon>Tracheophyta</taxon>
        <taxon>Spermatophyta</taxon>
        <taxon>Magnoliopsida</taxon>
        <taxon>eudicotyledons</taxon>
        <taxon>Gunneridae</taxon>
        <taxon>Pentapetalae</taxon>
        <taxon>asterids</taxon>
        <taxon>lamiids</taxon>
        <taxon>Gentianales</taxon>
        <taxon>Rubiaceae</taxon>
        <taxon>Cinchonoideae</taxon>
        <taxon>Cinchoneae</taxon>
        <taxon>Cinchona</taxon>
    </lineage>
</organism>
<reference evidence="1 2" key="1">
    <citation type="submission" date="2024-11" db="EMBL/GenBank/DDBJ databases">
        <title>A near-complete genome assembly of Cinchona calisaya.</title>
        <authorList>
            <person name="Lian D.C."/>
            <person name="Zhao X.W."/>
            <person name="Wei L."/>
        </authorList>
    </citation>
    <scope>NUCLEOTIDE SEQUENCE [LARGE SCALE GENOMIC DNA]</scope>
    <source>
        <tissue evidence="1">Nenye</tissue>
    </source>
</reference>
<evidence type="ECO:0000313" key="1">
    <source>
        <dbReference type="EMBL" id="KAL3519279.1"/>
    </source>
</evidence>
<dbReference type="Proteomes" id="UP001630127">
    <property type="component" value="Unassembled WGS sequence"/>
</dbReference>
<gene>
    <name evidence="1" type="ORF">ACH5RR_017428</name>
</gene>
<dbReference type="EMBL" id="JBJUIK010000008">
    <property type="protein sequence ID" value="KAL3519279.1"/>
    <property type="molecule type" value="Genomic_DNA"/>
</dbReference>
<evidence type="ECO:0000313" key="2">
    <source>
        <dbReference type="Proteomes" id="UP001630127"/>
    </source>
</evidence>
<name>A0ABD2ZJC3_9GENT</name>
<keyword evidence="2" id="KW-1185">Reference proteome</keyword>
<proteinExistence type="predicted"/>